<keyword evidence="3" id="KW-1185">Reference proteome</keyword>
<feature type="region of interest" description="Disordered" evidence="1">
    <location>
        <begin position="250"/>
        <end position="270"/>
    </location>
</feature>
<name>A0ABW6III7_9CYAN</name>
<proteinExistence type="predicted"/>
<dbReference type="Proteomes" id="UP001600165">
    <property type="component" value="Unassembled WGS sequence"/>
</dbReference>
<evidence type="ECO:0000313" key="3">
    <source>
        <dbReference type="Proteomes" id="UP001600165"/>
    </source>
</evidence>
<dbReference type="Gene3D" id="1.10.287.1080">
    <property type="entry name" value="MazG-like"/>
    <property type="match status" value="1"/>
</dbReference>
<sequence length="520" mass="56905">MSQGAFFLQTLCRAVAPIPSPHLAAQAIATHSAALQPAVQPLLAVVKQLRSPQSGWPAQLPQTPENMTPYVSEEIQEVIEALQAISPANEAAPPLWLQTDCLIELLIAEMLWSVACSDYETMRLLEGVKAIKQAEASAQEGILRLIVVLSLEVTGRKQLLDLVTQAAPHRENWLSQPVGLQIHDSDLCHQPLQSDQLLAQLQQRIQRTTPAVGPLLEGLDVDLLQPLQPWQRGKLQLNLQLEFIPQRAGSLPPPAAAHPPAPADSPPANRVPLNTPLADAAAVLVSGAEPASSPPPVWMTLVEEAWIQQFAQTVLEHSLLALLPEVAQNDALAPSSQNPAFFHWLLAETSALVEGLKDNRQLFQPAFFQQPILLCDLLSRLLWSVSRSTPTAMRLLGGVAAQQLQPDGVWQAGNLRLQAKLQIQLVQVNWQFDLSTGLVTAANRRRPDSAIWLREMIDLPTISRLPALEQQIQQQIQRRSPELAGFLNGTAIEVLTSETGLEAQKGQLRLTLDLQFIADA</sequence>
<feature type="compositionally biased region" description="Pro residues" evidence="1">
    <location>
        <begin position="251"/>
        <end position="265"/>
    </location>
</feature>
<evidence type="ECO:0000256" key="1">
    <source>
        <dbReference type="SAM" id="MobiDB-lite"/>
    </source>
</evidence>
<dbReference type="RefSeq" id="WP_377967336.1">
    <property type="nucleotide sequence ID" value="NZ_JBHZOL010000098.1"/>
</dbReference>
<reference evidence="2 3" key="1">
    <citation type="submission" date="2024-10" db="EMBL/GenBank/DDBJ databases">
        <authorList>
            <person name="Ratan Roy A."/>
            <person name="Morales Sandoval P.H."/>
            <person name="De Los Santos Villalobos S."/>
            <person name="Chakraborty S."/>
            <person name="Mukherjee J."/>
        </authorList>
    </citation>
    <scope>NUCLEOTIDE SEQUENCE [LARGE SCALE GENOMIC DNA]</scope>
    <source>
        <strain evidence="2 3">S1</strain>
    </source>
</reference>
<protein>
    <recommendedName>
        <fullName evidence="4">Molecular chaperone</fullName>
    </recommendedName>
</protein>
<evidence type="ECO:0008006" key="4">
    <source>
        <dbReference type="Google" id="ProtNLM"/>
    </source>
</evidence>
<organism evidence="2 3">
    <name type="scientific">Almyronema epifaneia S1</name>
    <dbReference type="NCBI Taxonomy" id="2991925"/>
    <lineage>
        <taxon>Bacteria</taxon>
        <taxon>Bacillati</taxon>
        <taxon>Cyanobacteriota</taxon>
        <taxon>Cyanophyceae</taxon>
        <taxon>Nodosilineales</taxon>
        <taxon>Nodosilineaceae</taxon>
        <taxon>Almyronema</taxon>
        <taxon>Almyronema epifaneia</taxon>
    </lineage>
</organism>
<comment type="caution">
    <text evidence="2">The sequence shown here is derived from an EMBL/GenBank/DDBJ whole genome shotgun (WGS) entry which is preliminary data.</text>
</comment>
<accession>A0ABW6III7</accession>
<gene>
    <name evidence="2" type="ORF">ACFVKH_17195</name>
</gene>
<dbReference type="EMBL" id="JBHZOL010000098">
    <property type="protein sequence ID" value="MFE4108023.1"/>
    <property type="molecule type" value="Genomic_DNA"/>
</dbReference>
<evidence type="ECO:0000313" key="2">
    <source>
        <dbReference type="EMBL" id="MFE4108023.1"/>
    </source>
</evidence>